<gene>
    <name evidence="1" type="ORF">DEO72_LG11g986</name>
</gene>
<proteinExistence type="predicted"/>
<evidence type="ECO:0000313" key="2">
    <source>
        <dbReference type="Proteomes" id="UP000501690"/>
    </source>
</evidence>
<keyword evidence="2" id="KW-1185">Reference proteome</keyword>
<name>A0A4D6NKV0_VIGUN</name>
<evidence type="ECO:0000313" key="1">
    <source>
        <dbReference type="EMBL" id="QCE13988.1"/>
    </source>
</evidence>
<accession>A0A4D6NKV0</accession>
<dbReference type="Proteomes" id="UP000501690">
    <property type="component" value="Linkage Group LG11"/>
</dbReference>
<dbReference type="AlphaFoldDB" id="A0A4D6NKV0"/>
<organism evidence="1 2">
    <name type="scientific">Vigna unguiculata</name>
    <name type="common">Cowpea</name>
    <dbReference type="NCBI Taxonomy" id="3917"/>
    <lineage>
        <taxon>Eukaryota</taxon>
        <taxon>Viridiplantae</taxon>
        <taxon>Streptophyta</taxon>
        <taxon>Embryophyta</taxon>
        <taxon>Tracheophyta</taxon>
        <taxon>Spermatophyta</taxon>
        <taxon>Magnoliopsida</taxon>
        <taxon>eudicotyledons</taxon>
        <taxon>Gunneridae</taxon>
        <taxon>Pentapetalae</taxon>
        <taxon>rosids</taxon>
        <taxon>fabids</taxon>
        <taxon>Fabales</taxon>
        <taxon>Fabaceae</taxon>
        <taxon>Papilionoideae</taxon>
        <taxon>50 kb inversion clade</taxon>
        <taxon>NPAAA clade</taxon>
        <taxon>indigoferoid/millettioid clade</taxon>
        <taxon>Phaseoleae</taxon>
        <taxon>Vigna</taxon>
    </lineage>
</organism>
<reference evidence="1 2" key="1">
    <citation type="submission" date="2019-04" db="EMBL/GenBank/DDBJ databases">
        <title>An improved genome assembly and genetic linkage map for asparagus bean, Vigna unguiculata ssp. sesquipedialis.</title>
        <authorList>
            <person name="Xia Q."/>
            <person name="Zhang R."/>
            <person name="Dong Y."/>
        </authorList>
    </citation>
    <scope>NUCLEOTIDE SEQUENCE [LARGE SCALE GENOMIC DNA]</scope>
    <source>
        <tissue evidence="1">Leaf</tissue>
    </source>
</reference>
<dbReference type="EMBL" id="CP039355">
    <property type="protein sequence ID" value="QCE13988.1"/>
    <property type="molecule type" value="Genomic_DNA"/>
</dbReference>
<protein>
    <submittedName>
        <fullName evidence="1">Uncharacterized protein</fullName>
    </submittedName>
</protein>
<sequence length="75" mass="8049">MQAQEQTVGQPQFRLAPLLPLRSVPHQECWEGSAVAATQMTVTVTLSTLLSSFLSFQVSSLLCRGGAENSLLLCA</sequence>